<dbReference type="AlphaFoldDB" id="A0A9P4IUK1"/>
<dbReference type="Gene3D" id="3.40.50.1820">
    <property type="entry name" value="alpha/beta hydrolase"/>
    <property type="match status" value="1"/>
</dbReference>
<reference evidence="3" key="1">
    <citation type="journal article" date="2020" name="Stud. Mycol.">
        <title>101 Dothideomycetes genomes: a test case for predicting lifestyles and emergence of pathogens.</title>
        <authorList>
            <person name="Haridas S."/>
            <person name="Albert R."/>
            <person name="Binder M."/>
            <person name="Bloem J."/>
            <person name="Labutti K."/>
            <person name="Salamov A."/>
            <person name="Andreopoulos B."/>
            <person name="Baker S."/>
            <person name="Barry K."/>
            <person name="Bills G."/>
            <person name="Bluhm B."/>
            <person name="Cannon C."/>
            <person name="Castanera R."/>
            <person name="Culley D."/>
            <person name="Daum C."/>
            <person name="Ezra D."/>
            <person name="Gonzalez J."/>
            <person name="Henrissat B."/>
            <person name="Kuo A."/>
            <person name="Liang C."/>
            <person name="Lipzen A."/>
            <person name="Lutzoni F."/>
            <person name="Magnuson J."/>
            <person name="Mondo S."/>
            <person name="Nolan M."/>
            <person name="Ohm R."/>
            <person name="Pangilinan J."/>
            <person name="Park H.-J."/>
            <person name="Ramirez L."/>
            <person name="Alfaro M."/>
            <person name="Sun H."/>
            <person name="Tritt A."/>
            <person name="Yoshinaga Y."/>
            <person name="Zwiers L.-H."/>
            <person name="Turgeon B."/>
            <person name="Goodwin S."/>
            <person name="Spatafora J."/>
            <person name="Crous P."/>
            <person name="Grigoriev I."/>
        </authorList>
    </citation>
    <scope>NUCLEOTIDE SEQUENCE</scope>
    <source>
        <strain evidence="3">CBS 260.36</strain>
    </source>
</reference>
<comment type="caution">
    <text evidence="3">The sequence shown here is derived from an EMBL/GenBank/DDBJ whole genome shotgun (WGS) entry which is preliminary data.</text>
</comment>
<accession>A0A9P4IUK1</accession>
<protein>
    <submittedName>
        <fullName evidence="3">Alpha/beta-hydrolase</fullName>
    </submittedName>
</protein>
<keyword evidence="1" id="KW-0812">Transmembrane</keyword>
<dbReference type="InterPro" id="IPR000073">
    <property type="entry name" value="AB_hydrolase_1"/>
</dbReference>
<dbReference type="OrthoDB" id="446723at2759"/>
<evidence type="ECO:0000259" key="2">
    <source>
        <dbReference type="Pfam" id="PF00561"/>
    </source>
</evidence>
<dbReference type="SUPFAM" id="SSF53474">
    <property type="entry name" value="alpha/beta-Hydrolases"/>
    <property type="match status" value="1"/>
</dbReference>
<evidence type="ECO:0000313" key="4">
    <source>
        <dbReference type="Proteomes" id="UP000799439"/>
    </source>
</evidence>
<keyword evidence="1" id="KW-1133">Transmembrane helix</keyword>
<keyword evidence="4" id="KW-1185">Reference proteome</keyword>
<dbReference type="Proteomes" id="UP000799439">
    <property type="component" value="Unassembled WGS sequence"/>
</dbReference>
<feature type="domain" description="AB hydrolase-1" evidence="2">
    <location>
        <begin position="118"/>
        <end position="211"/>
    </location>
</feature>
<dbReference type="EMBL" id="ML996092">
    <property type="protein sequence ID" value="KAF2148760.1"/>
    <property type="molecule type" value="Genomic_DNA"/>
</dbReference>
<sequence>MELSTGARWALATPALLILAYILFVIILLVPFVQRHALYVHKLNTLLWHDLSGPEIFGFAKNQIRQFTIPTPDGVELYAWHILPLGTYSAHRLDLVSAPAHDPKLPLQLLQRDSQARIVIFFHGNAGHLANSWRTDAYRSLSSIPHTHVLTIDYRGFGHSTGSPSEPGLITDAIATIHHVLDNWDIPPSRIVLAGHSLGTAVASAATLYFSSPASPLLPASLPSRASKPPYEPSERDLISFPTSPTHFAGTLLIAPFISLPQLLLTYKAGGFIPLLVPLRPFPCLHPIIDRFACHPWRSGKRLEAYFSPSPAAHTDVQTQPDDSQGRGTVHIVHALDDAEISFRQSEGLWKIVSRRCVEWGEAKKPRPTRLEEDVRGRKLVVEFVAAGGHDRVCTYNEVNLAVREMLGVQ</sequence>
<dbReference type="InterPro" id="IPR029058">
    <property type="entry name" value="AB_hydrolase_fold"/>
</dbReference>
<gene>
    <name evidence="3" type="ORF">K461DRAFT_271376</name>
</gene>
<dbReference type="Pfam" id="PF00561">
    <property type="entry name" value="Abhydrolase_1"/>
    <property type="match status" value="1"/>
</dbReference>
<dbReference type="PANTHER" id="PTHR12277:SF81">
    <property type="entry name" value="PROTEIN ABHD13"/>
    <property type="match status" value="1"/>
</dbReference>
<evidence type="ECO:0000313" key="3">
    <source>
        <dbReference type="EMBL" id="KAF2148760.1"/>
    </source>
</evidence>
<proteinExistence type="predicted"/>
<keyword evidence="1" id="KW-0472">Membrane</keyword>
<organism evidence="3 4">
    <name type="scientific">Myriangium duriaei CBS 260.36</name>
    <dbReference type="NCBI Taxonomy" id="1168546"/>
    <lineage>
        <taxon>Eukaryota</taxon>
        <taxon>Fungi</taxon>
        <taxon>Dikarya</taxon>
        <taxon>Ascomycota</taxon>
        <taxon>Pezizomycotina</taxon>
        <taxon>Dothideomycetes</taxon>
        <taxon>Dothideomycetidae</taxon>
        <taxon>Myriangiales</taxon>
        <taxon>Myriangiaceae</taxon>
        <taxon>Myriangium</taxon>
    </lineage>
</organism>
<evidence type="ECO:0000256" key="1">
    <source>
        <dbReference type="SAM" id="Phobius"/>
    </source>
</evidence>
<dbReference type="PANTHER" id="PTHR12277">
    <property type="entry name" value="ALPHA/BETA HYDROLASE DOMAIN-CONTAINING PROTEIN"/>
    <property type="match status" value="1"/>
</dbReference>
<feature type="transmembrane region" description="Helical" evidence="1">
    <location>
        <begin position="12"/>
        <end position="33"/>
    </location>
</feature>
<name>A0A9P4IUK1_9PEZI</name>